<dbReference type="PANTHER" id="PTHR43464">
    <property type="entry name" value="METHYLTRANSFERASE"/>
    <property type="match status" value="1"/>
</dbReference>
<keyword evidence="7" id="KW-1185">Reference proteome</keyword>
<dbReference type="InterPro" id="IPR029063">
    <property type="entry name" value="SAM-dependent_MTases_sf"/>
</dbReference>
<dbReference type="GO" id="GO:0032259">
    <property type="term" value="P:methylation"/>
    <property type="evidence" value="ECO:0007669"/>
    <property type="project" value="UniProtKB-KW"/>
</dbReference>
<dbReference type="EMBL" id="JAVREO010000014">
    <property type="protein sequence ID" value="MDT0269037.1"/>
    <property type="molecule type" value="Genomic_DNA"/>
</dbReference>
<feature type="compositionally biased region" description="Basic and acidic residues" evidence="4">
    <location>
        <begin position="287"/>
        <end position="299"/>
    </location>
</feature>
<keyword evidence="1 6" id="KW-0489">Methyltransferase</keyword>
<proteinExistence type="predicted"/>
<evidence type="ECO:0000313" key="7">
    <source>
        <dbReference type="Proteomes" id="UP001183410"/>
    </source>
</evidence>
<dbReference type="Gene3D" id="3.40.50.150">
    <property type="entry name" value="Vaccinia Virus protein VP39"/>
    <property type="match status" value="1"/>
</dbReference>
<accession>A0ABU2JVM9</accession>
<dbReference type="EC" id="2.1.1.-" evidence="6"/>
<keyword evidence="3" id="KW-0949">S-adenosyl-L-methionine</keyword>
<comment type="caution">
    <text evidence="6">The sequence shown here is derived from an EMBL/GenBank/DDBJ whole genome shotgun (WGS) entry which is preliminary data.</text>
</comment>
<dbReference type="Proteomes" id="UP001183410">
    <property type="component" value="Unassembled WGS sequence"/>
</dbReference>
<evidence type="ECO:0000256" key="1">
    <source>
        <dbReference type="ARBA" id="ARBA00022603"/>
    </source>
</evidence>
<evidence type="ECO:0000256" key="2">
    <source>
        <dbReference type="ARBA" id="ARBA00022679"/>
    </source>
</evidence>
<evidence type="ECO:0000256" key="4">
    <source>
        <dbReference type="SAM" id="MobiDB-lite"/>
    </source>
</evidence>
<protein>
    <submittedName>
        <fullName evidence="6">Class I SAM-dependent methyltransferase</fullName>
        <ecNumber evidence="6">2.1.1.-</ecNumber>
    </submittedName>
</protein>
<evidence type="ECO:0000256" key="3">
    <source>
        <dbReference type="ARBA" id="ARBA00022691"/>
    </source>
</evidence>
<dbReference type="Pfam" id="PF13649">
    <property type="entry name" value="Methyltransf_25"/>
    <property type="match status" value="1"/>
</dbReference>
<sequence>MRDLTTDTVTTYLLTNRAFVAPTVERAVRSLELAGRRRILDAGTGAGGGLVALARAADPDARVLGVDREANALALAEAHAAEQGVAERTETRRGDLLEVLAEAAEPGAGFDAIWASDVIWPGNFPDPEAAVAALAGALNPGGVLALFGSNYYQATFLPGHSWVQQKLRVASQLNWGLPGDGPTQNERLVSWTLAAGLRETRVELLPRVAFPLAADPTARPYLERVVWPELLDAARNRGREAGMSEAELARAVELMTPGSGGYALDEPGYYLTHPMLLVTGVRAGADRDQATDRATDRGRRLGQRFQR</sequence>
<reference evidence="7" key="1">
    <citation type="submission" date="2023-07" db="EMBL/GenBank/DDBJ databases">
        <title>30 novel species of actinomycetes from the DSMZ collection.</title>
        <authorList>
            <person name="Nouioui I."/>
        </authorList>
    </citation>
    <scope>NUCLEOTIDE SEQUENCE [LARGE SCALE GENOMIC DNA]</scope>
    <source>
        <strain evidence="7">DSM 44915</strain>
    </source>
</reference>
<evidence type="ECO:0000313" key="6">
    <source>
        <dbReference type="EMBL" id="MDT0269037.1"/>
    </source>
</evidence>
<dbReference type="PANTHER" id="PTHR43464:SF19">
    <property type="entry name" value="UBIQUINONE BIOSYNTHESIS O-METHYLTRANSFERASE, MITOCHONDRIAL"/>
    <property type="match status" value="1"/>
</dbReference>
<dbReference type="CDD" id="cd02440">
    <property type="entry name" value="AdoMet_MTases"/>
    <property type="match status" value="1"/>
</dbReference>
<dbReference type="GO" id="GO:0008168">
    <property type="term" value="F:methyltransferase activity"/>
    <property type="evidence" value="ECO:0007669"/>
    <property type="project" value="UniProtKB-KW"/>
</dbReference>
<evidence type="ECO:0000259" key="5">
    <source>
        <dbReference type="Pfam" id="PF13649"/>
    </source>
</evidence>
<feature type="region of interest" description="Disordered" evidence="4">
    <location>
        <begin position="287"/>
        <end position="307"/>
    </location>
</feature>
<feature type="domain" description="Methyltransferase" evidence="5">
    <location>
        <begin position="39"/>
        <end position="142"/>
    </location>
</feature>
<dbReference type="SUPFAM" id="SSF53335">
    <property type="entry name" value="S-adenosyl-L-methionine-dependent methyltransferases"/>
    <property type="match status" value="1"/>
</dbReference>
<name>A0ABU2JVM9_9ACTN</name>
<keyword evidence="2 6" id="KW-0808">Transferase</keyword>
<organism evidence="6 7">
    <name type="scientific">Streptomyces chisholmiae</name>
    <dbReference type="NCBI Taxonomy" id="3075540"/>
    <lineage>
        <taxon>Bacteria</taxon>
        <taxon>Bacillati</taxon>
        <taxon>Actinomycetota</taxon>
        <taxon>Actinomycetes</taxon>
        <taxon>Kitasatosporales</taxon>
        <taxon>Streptomycetaceae</taxon>
        <taxon>Streptomyces</taxon>
    </lineage>
</organism>
<gene>
    <name evidence="6" type="ORF">RM844_22380</name>
</gene>
<dbReference type="InterPro" id="IPR041698">
    <property type="entry name" value="Methyltransf_25"/>
</dbReference>
<dbReference type="RefSeq" id="WP_311669126.1">
    <property type="nucleotide sequence ID" value="NZ_JAVREO010000014.1"/>
</dbReference>